<dbReference type="GO" id="GO:0042158">
    <property type="term" value="P:lipoprotein biosynthetic process"/>
    <property type="evidence" value="ECO:0007669"/>
    <property type="project" value="UniProtKB-UniRule"/>
</dbReference>
<comment type="catalytic activity">
    <reaction evidence="7">
        <text>L-cysteinyl-[prolipoprotein] + a 1,2-diacyl-sn-glycero-3-phospho-(1'-sn-glycerol) = an S-1,2-diacyl-sn-glyceryl-L-cysteinyl-[prolipoprotein] + sn-glycerol 1-phosphate + H(+)</text>
        <dbReference type="Rhea" id="RHEA:56712"/>
        <dbReference type="Rhea" id="RHEA-COMP:14679"/>
        <dbReference type="Rhea" id="RHEA-COMP:14680"/>
        <dbReference type="ChEBI" id="CHEBI:15378"/>
        <dbReference type="ChEBI" id="CHEBI:29950"/>
        <dbReference type="ChEBI" id="CHEBI:57685"/>
        <dbReference type="ChEBI" id="CHEBI:64716"/>
        <dbReference type="ChEBI" id="CHEBI:140658"/>
        <dbReference type="EC" id="2.5.1.145"/>
    </reaction>
</comment>
<comment type="subcellular location">
    <subcellularLocation>
        <location evidence="7">Cell membrane</location>
        <topology evidence="7">Multi-pass membrane protein</topology>
    </subcellularLocation>
</comment>
<comment type="function">
    <text evidence="7">Catalyzes the transfer of the diacylglyceryl group from phosphatidylglycerol to the sulfhydryl group of the N-terminal cysteine of a prolipoprotein, the first step in the formation of mature lipoproteins.</text>
</comment>
<evidence type="ECO:0000256" key="3">
    <source>
        <dbReference type="ARBA" id="ARBA00022679"/>
    </source>
</evidence>
<dbReference type="PANTHER" id="PTHR30589:SF0">
    <property type="entry name" value="PHOSPHATIDYLGLYCEROL--PROLIPOPROTEIN DIACYLGLYCERYL TRANSFERASE"/>
    <property type="match status" value="1"/>
</dbReference>
<comment type="caution">
    <text evidence="8">The sequence shown here is derived from an EMBL/GenBank/DDBJ whole genome shotgun (WGS) entry which is preliminary data.</text>
</comment>
<comment type="similarity">
    <text evidence="1 7">Belongs to the Lgt family.</text>
</comment>
<keyword evidence="4 7" id="KW-0812">Transmembrane</keyword>
<dbReference type="NCBIfam" id="TIGR00544">
    <property type="entry name" value="lgt"/>
    <property type="match status" value="1"/>
</dbReference>
<evidence type="ECO:0000313" key="9">
    <source>
        <dbReference type="Proteomes" id="UP000322080"/>
    </source>
</evidence>
<dbReference type="EMBL" id="VSIY01000003">
    <property type="protein sequence ID" value="TYB83295.1"/>
    <property type="molecule type" value="Genomic_DNA"/>
</dbReference>
<feature type="transmembrane region" description="Helical" evidence="7">
    <location>
        <begin position="260"/>
        <end position="285"/>
    </location>
</feature>
<evidence type="ECO:0000256" key="4">
    <source>
        <dbReference type="ARBA" id="ARBA00022692"/>
    </source>
</evidence>
<gene>
    <name evidence="7" type="primary">lgt</name>
    <name evidence="8" type="ORF">FVF75_03720</name>
</gene>
<keyword evidence="6 7" id="KW-0472">Membrane</keyword>
<feature type="transmembrane region" description="Helical" evidence="7">
    <location>
        <begin position="223"/>
        <end position="240"/>
    </location>
</feature>
<keyword evidence="2 7" id="KW-1003">Cell membrane</keyword>
<keyword evidence="3 7" id="KW-0808">Transferase</keyword>
<dbReference type="InterPro" id="IPR001640">
    <property type="entry name" value="Lgt"/>
</dbReference>
<evidence type="ECO:0000256" key="2">
    <source>
        <dbReference type="ARBA" id="ARBA00022475"/>
    </source>
</evidence>
<organism evidence="8 9">
    <name type="scientific">Maritimibacter fusiformis</name>
    <dbReference type="NCBI Taxonomy" id="2603819"/>
    <lineage>
        <taxon>Bacteria</taxon>
        <taxon>Pseudomonadati</taxon>
        <taxon>Pseudomonadota</taxon>
        <taxon>Alphaproteobacteria</taxon>
        <taxon>Rhodobacterales</taxon>
        <taxon>Roseobacteraceae</taxon>
        <taxon>Maritimibacter</taxon>
    </lineage>
</organism>
<feature type="transmembrane region" description="Helical" evidence="7">
    <location>
        <begin position="100"/>
        <end position="124"/>
    </location>
</feature>
<dbReference type="HAMAP" id="MF_01147">
    <property type="entry name" value="Lgt"/>
    <property type="match status" value="1"/>
</dbReference>
<protein>
    <recommendedName>
        <fullName evidence="7">Phosphatidylglycerol--prolipoprotein diacylglyceryl transferase</fullName>
        <ecNumber evidence="7">2.5.1.145</ecNumber>
    </recommendedName>
</protein>
<dbReference type="Proteomes" id="UP000322080">
    <property type="component" value="Unassembled WGS sequence"/>
</dbReference>
<keyword evidence="9" id="KW-1185">Reference proteome</keyword>
<evidence type="ECO:0000256" key="7">
    <source>
        <dbReference type="HAMAP-Rule" id="MF_01147"/>
    </source>
</evidence>
<comment type="pathway">
    <text evidence="7">Protein modification; lipoprotein biosynthesis (diacylglyceryl transfer).</text>
</comment>
<accession>A0A5D0RQY2</accession>
<proteinExistence type="inferred from homology"/>
<name>A0A5D0RQY2_9RHOB</name>
<feature type="transmembrane region" description="Helical" evidence="7">
    <location>
        <begin position="195"/>
        <end position="214"/>
    </location>
</feature>
<dbReference type="GO" id="GO:0008961">
    <property type="term" value="F:phosphatidylglycerol-prolipoprotein diacylglyceryl transferase activity"/>
    <property type="evidence" value="ECO:0007669"/>
    <property type="project" value="UniProtKB-UniRule"/>
</dbReference>
<evidence type="ECO:0000313" key="8">
    <source>
        <dbReference type="EMBL" id="TYB83295.1"/>
    </source>
</evidence>
<dbReference type="UniPathway" id="UPA00664"/>
<dbReference type="AlphaFoldDB" id="A0A5D0RQY2"/>
<evidence type="ECO:0000256" key="1">
    <source>
        <dbReference type="ARBA" id="ARBA00007150"/>
    </source>
</evidence>
<feature type="binding site" evidence="7">
    <location>
        <position position="151"/>
    </location>
    <ligand>
        <name>a 1,2-diacyl-sn-glycero-3-phospho-(1'-sn-glycerol)</name>
        <dbReference type="ChEBI" id="CHEBI:64716"/>
    </ligand>
</feature>
<evidence type="ECO:0000256" key="5">
    <source>
        <dbReference type="ARBA" id="ARBA00022989"/>
    </source>
</evidence>
<dbReference type="GO" id="GO:0005886">
    <property type="term" value="C:plasma membrane"/>
    <property type="evidence" value="ECO:0007669"/>
    <property type="project" value="UniProtKB-SubCell"/>
</dbReference>
<dbReference type="PANTHER" id="PTHR30589">
    <property type="entry name" value="PROLIPOPROTEIN DIACYLGLYCERYL TRANSFERASE"/>
    <property type="match status" value="1"/>
</dbReference>
<dbReference type="Pfam" id="PF01790">
    <property type="entry name" value="LGT"/>
    <property type="match status" value="1"/>
</dbReference>
<evidence type="ECO:0000256" key="6">
    <source>
        <dbReference type="ARBA" id="ARBA00023136"/>
    </source>
</evidence>
<keyword evidence="8" id="KW-0449">Lipoprotein</keyword>
<dbReference type="EC" id="2.5.1.145" evidence="7"/>
<dbReference type="RefSeq" id="WP_148376385.1">
    <property type="nucleotide sequence ID" value="NZ_VSIY01000003.1"/>
</dbReference>
<reference evidence="8 9" key="1">
    <citation type="submission" date="2019-08" db="EMBL/GenBank/DDBJ databases">
        <title>Identification of a novel species of the genus Boseongicola.</title>
        <authorList>
            <person name="Zhang X.-Q."/>
        </authorList>
    </citation>
    <scope>NUCLEOTIDE SEQUENCE [LARGE SCALE GENOMIC DNA]</scope>
    <source>
        <strain evidence="8 9">HY14</strain>
    </source>
</reference>
<feature type="transmembrane region" description="Helical" evidence="7">
    <location>
        <begin position="136"/>
        <end position="156"/>
    </location>
</feature>
<keyword evidence="5 7" id="KW-1133">Transmembrane helix</keyword>
<sequence length="289" mass="32101">MFAAIPFPDISPEVFSFDLGSFHFAVRWYALGYIAGIVIAWVIIARALRTPRLWDGEPPMTRDQLEAMVTWMVVGIILGGRLGYVLFYQPAYYLSHPLEILAVWTGGMAFHGGFLGVLIAAWLFARKHGLRLIRIFDLLALSTAPAFALVRITNFINAELWGRPTTMPWGVIFPGAAAQDCPGFDLPCARHPSQLYEAALEGVVLAGILLYLGWRRGWLKRPGLLTGVFSIGYGMARFSVEFFRQADAQFVTPDNPWGHVFLGMTMGQILTLPMIVAGAAVLVWARRRA</sequence>
<feature type="transmembrane region" description="Helical" evidence="7">
    <location>
        <begin position="69"/>
        <end position="88"/>
    </location>
</feature>
<feature type="transmembrane region" description="Helical" evidence="7">
    <location>
        <begin position="28"/>
        <end position="48"/>
    </location>
</feature>